<evidence type="ECO:0000313" key="2">
    <source>
        <dbReference type="WBParaSite" id="nRc.2.0.1.t33006-RA"/>
    </source>
</evidence>
<organism evidence="1 2">
    <name type="scientific">Romanomermis culicivorax</name>
    <name type="common">Nematode worm</name>
    <dbReference type="NCBI Taxonomy" id="13658"/>
    <lineage>
        <taxon>Eukaryota</taxon>
        <taxon>Metazoa</taxon>
        <taxon>Ecdysozoa</taxon>
        <taxon>Nematoda</taxon>
        <taxon>Enoplea</taxon>
        <taxon>Dorylaimia</taxon>
        <taxon>Mermithida</taxon>
        <taxon>Mermithoidea</taxon>
        <taxon>Mermithidae</taxon>
        <taxon>Romanomermis</taxon>
    </lineage>
</organism>
<dbReference type="AlphaFoldDB" id="A0A915K3V6"/>
<sequence>MTPEDLDWPSTDSRLSPAMIEKTTKENAKTLTRMKMTLQLSDFSKQSVLDYEEKTLKKWTAVNSCPL</sequence>
<reference evidence="2" key="1">
    <citation type="submission" date="2022-11" db="UniProtKB">
        <authorList>
            <consortium name="WormBaseParasite"/>
        </authorList>
    </citation>
    <scope>IDENTIFICATION</scope>
</reference>
<proteinExistence type="predicted"/>
<keyword evidence="1" id="KW-1185">Reference proteome</keyword>
<name>A0A915K3V6_ROMCU</name>
<accession>A0A915K3V6</accession>
<evidence type="ECO:0000313" key="1">
    <source>
        <dbReference type="Proteomes" id="UP000887565"/>
    </source>
</evidence>
<protein>
    <submittedName>
        <fullName evidence="2">Uncharacterized protein</fullName>
    </submittedName>
</protein>
<dbReference type="Proteomes" id="UP000887565">
    <property type="component" value="Unplaced"/>
</dbReference>
<dbReference type="WBParaSite" id="nRc.2.0.1.t33006-RA">
    <property type="protein sequence ID" value="nRc.2.0.1.t33006-RA"/>
    <property type="gene ID" value="nRc.2.0.1.g33006"/>
</dbReference>